<dbReference type="EMBL" id="ML121556">
    <property type="protein sequence ID" value="RPB21943.1"/>
    <property type="molecule type" value="Genomic_DNA"/>
</dbReference>
<dbReference type="InterPro" id="IPR006553">
    <property type="entry name" value="Leu-rich_rpt_Cys-con_subtyp"/>
</dbReference>
<dbReference type="PANTHER" id="PTHR13318">
    <property type="entry name" value="PARTNER OF PAIRED, ISOFORM B-RELATED"/>
    <property type="match status" value="1"/>
</dbReference>
<reference evidence="3 4" key="1">
    <citation type="journal article" date="2018" name="Nat. Ecol. Evol.">
        <title>Pezizomycetes genomes reveal the molecular basis of ectomycorrhizal truffle lifestyle.</title>
        <authorList>
            <person name="Murat C."/>
            <person name="Payen T."/>
            <person name="Noel B."/>
            <person name="Kuo A."/>
            <person name="Morin E."/>
            <person name="Chen J."/>
            <person name="Kohler A."/>
            <person name="Krizsan K."/>
            <person name="Balestrini R."/>
            <person name="Da Silva C."/>
            <person name="Montanini B."/>
            <person name="Hainaut M."/>
            <person name="Levati E."/>
            <person name="Barry K.W."/>
            <person name="Belfiori B."/>
            <person name="Cichocki N."/>
            <person name="Clum A."/>
            <person name="Dockter R.B."/>
            <person name="Fauchery L."/>
            <person name="Guy J."/>
            <person name="Iotti M."/>
            <person name="Le Tacon F."/>
            <person name="Lindquist E.A."/>
            <person name="Lipzen A."/>
            <person name="Malagnac F."/>
            <person name="Mello A."/>
            <person name="Molinier V."/>
            <person name="Miyauchi S."/>
            <person name="Poulain J."/>
            <person name="Riccioni C."/>
            <person name="Rubini A."/>
            <person name="Sitrit Y."/>
            <person name="Splivallo R."/>
            <person name="Traeger S."/>
            <person name="Wang M."/>
            <person name="Zifcakova L."/>
            <person name="Wipf D."/>
            <person name="Zambonelli A."/>
            <person name="Paolocci F."/>
            <person name="Nowrousian M."/>
            <person name="Ottonello S."/>
            <person name="Baldrian P."/>
            <person name="Spatafora J.W."/>
            <person name="Henrissat B."/>
            <person name="Nagy L.G."/>
            <person name="Aury J.M."/>
            <person name="Wincker P."/>
            <person name="Grigoriev I.V."/>
            <person name="Bonfante P."/>
            <person name="Martin F.M."/>
        </authorList>
    </citation>
    <scope>NUCLEOTIDE SEQUENCE [LARGE SCALE GENOMIC DNA]</scope>
    <source>
        <strain evidence="3 4">ATCC MYA-4762</strain>
    </source>
</reference>
<dbReference type="SUPFAM" id="SSF52047">
    <property type="entry name" value="RNI-like"/>
    <property type="match status" value="1"/>
</dbReference>
<dbReference type="PROSITE" id="PS50181">
    <property type="entry name" value="FBOX"/>
    <property type="match status" value="1"/>
</dbReference>
<dbReference type="InterPro" id="IPR001611">
    <property type="entry name" value="Leu-rich_rpt"/>
</dbReference>
<dbReference type="STRING" id="1051890.A0A3N4LGD0"/>
<gene>
    <name evidence="3" type="ORF">L211DRAFT_840290</name>
</gene>
<dbReference type="SUPFAM" id="SSF81383">
    <property type="entry name" value="F-box domain"/>
    <property type="match status" value="1"/>
</dbReference>
<evidence type="ECO:0000313" key="3">
    <source>
        <dbReference type="EMBL" id="RPB21943.1"/>
    </source>
</evidence>
<name>A0A3N4LGD0_9PEZI</name>
<dbReference type="GO" id="GO:0019005">
    <property type="term" value="C:SCF ubiquitin ligase complex"/>
    <property type="evidence" value="ECO:0007669"/>
    <property type="project" value="TreeGrafter"/>
</dbReference>
<evidence type="ECO:0000256" key="1">
    <source>
        <dbReference type="SAM" id="MobiDB-lite"/>
    </source>
</evidence>
<dbReference type="SMART" id="SM00256">
    <property type="entry name" value="FBOX"/>
    <property type="match status" value="1"/>
</dbReference>
<dbReference type="GO" id="GO:0031146">
    <property type="term" value="P:SCF-dependent proteasomal ubiquitin-dependent protein catabolic process"/>
    <property type="evidence" value="ECO:0007669"/>
    <property type="project" value="TreeGrafter"/>
</dbReference>
<dbReference type="PANTHER" id="PTHR13318:SF190">
    <property type="entry name" value="PARTNER OF PAIRED, ISOFORM B"/>
    <property type="match status" value="1"/>
</dbReference>
<dbReference type="Gene3D" id="3.80.10.10">
    <property type="entry name" value="Ribonuclease Inhibitor"/>
    <property type="match status" value="2"/>
</dbReference>
<dbReference type="InterPro" id="IPR036047">
    <property type="entry name" value="F-box-like_dom_sf"/>
</dbReference>
<evidence type="ECO:0000259" key="2">
    <source>
        <dbReference type="PROSITE" id="PS50181"/>
    </source>
</evidence>
<accession>A0A3N4LGD0</accession>
<proteinExistence type="predicted"/>
<protein>
    <submittedName>
        <fullName evidence="3">RNI-like protein</fullName>
    </submittedName>
</protein>
<dbReference type="Proteomes" id="UP000267821">
    <property type="component" value="Unassembled WGS sequence"/>
</dbReference>
<keyword evidence="4" id="KW-1185">Reference proteome</keyword>
<dbReference type="OrthoDB" id="550575at2759"/>
<feature type="domain" description="F-box" evidence="2">
    <location>
        <begin position="73"/>
        <end position="119"/>
    </location>
</feature>
<sequence>MSSSSLIPKYQAAQPIIEPPALPRSASCGDLDLPGPFSLKTESQDETRTGLKRRVNTASTEILGAKKDEVRKVDYFEKLPDELKVRIFGYLRPKELVRASLVSRQWHALCYDGQLWTVFDATEFYKDIPVDKLVGIISTAGGFIRHLNLRGCVQLQNDWRVGAVSTASQNLVYANLEGCKLERIAIHNIVGNNEKLVQINLSGQQSITNSTLRLMAVKCPRLESLDVSWCSGVDAARGLRKIIEGCPELRELKASEMARFDEISPMQAMFRANTLERLYLSGCETLTDDSIRAMVEGRHPDIDPLTGRTTAPPRKLKHLDVSRCSRLTSASLKHLAHNVPDLEGLQLSRCDLLTDDGFTTLLPTLTKLTHLDVEECSQITDETILALASAPCAVTLKHLQLSYCELVGDAGLGPLIKACPNLMNLELDNTRAGDFTMEEIGMQVRRRTDMRGKTGAFVGMRVVMYDCPSITWNGVREVMIRNATKRPYEDVHGQVVQMKCYYGWQMTCDEHLKRVLRGDLCSANKLETKWAEHMIAVEEGHGRRRRRRDAGTQDFIPELDDEAGPVSSWRNRGRRRGASCAIM</sequence>
<organism evidence="3 4">
    <name type="scientific">Terfezia boudieri ATCC MYA-4762</name>
    <dbReference type="NCBI Taxonomy" id="1051890"/>
    <lineage>
        <taxon>Eukaryota</taxon>
        <taxon>Fungi</taxon>
        <taxon>Dikarya</taxon>
        <taxon>Ascomycota</taxon>
        <taxon>Pezizomycotina</taxon>
        <taxon>Pezizomycetes</taxon>
        <taxon>Pezizales</taxon>
        <taxon>Pezizaceae</taxon>
        <taxon>Terfezia</taxon>
    </lineage>
</organism>
<evidence type="ECO:0000313" key="4">
    <source>
        <dbReference type="Proteomes" id="UP000267821"/>
    </source>
</evidence>
<dbReference type="InterPro" id="IPR001810">
    <property type="entry name" value="F-box_dom"/>
</dbReference>
<dbReference type="Pfam" id="PF12937">
    <property type="entry name" value="F-box-like"/>
    <property type="match status" value="1"/>
</dbReference>
<dbReference type="InParanoid" id="A0A3N4LGD0"/>
<dbReference type="AlphaFoldDB" id="A0A3N4LGD0"/>
<dbReference type="Pfam" id="PF13516">
    <property type="entry name" value="LRR_6"/>
    <property type="match status" value="2"/>
</dbReference>
<dbReference type="SMART" id="SM00367">
    <property type="entry name" value="LRR_CC"/>
    <property type="match status" value="7"/>
</dbReference>
<feature type="region of interest" description="Disordered" evidence="1">
    <location>
        <begin position="18"/>
        <end position="50"/>
    </location>
</feature>
<dbReference type="InterPro" id="IPR032675">
    <property type="entry name" value="LRR_dom_sf"/>
</dbReference>